<comment type="subunit">
    <text evidence="7">Interacts with UvrB in an incision complex.</text>
</comment>
<dbReference type="SUPFAM" id="SSF46600">
    <property type="entry name" value="C-terminal UvrC-binding domain of UvrB"/>
    <property type="match status" value="1"/>
</dbReference>
<keyword evidence="5 7" id="KW-0234">DNA repair</keyword>
<dbReference type="EMBL" id="NFKK01000022">
    <property type="protein sequence ID" value="OUP51442.1"/>
    <property type="molecule type" value="Genomic_DNA"/>
</dbReference>
<dbReference type="GO" id="GO:0005737">
    <property type="term" value="C:cytoplasm"/>
    <property type="evidence" value="ECO:0007669"/>
    <property type="project" value="UniProtKB-SubCell"/>
</dbReference>
<evidence type="ECO:0000313" key="11">
    <source>
        <dbReference type="EMBL" id="OUP51442.1"/>
    </source>
</evidence>
<dbReference type="InterPro" id="IPR038476">
    <property type="entry name" value="UvrC_RNase_H_dom_sf"/>
</dbReference>
<dbReference type="SUPFAM" id="SSF82771">
    <property type="entry name" value="GIY-YIG endonuclease"/>
    <property type="match status" value="1"/>
</dbReference>
<name>A0A1Y4LBN0_9FIRM</name>
<dbReference type="InterPro" id="IPR010994">
    <property type="entry name" value="RuvA_2-like"/>
</dbReference>
<feature type="domain" description="GIY-YIG" evidence="9">
    <location>
        <begin position="17"/>
        <end position="96"/>
    </location>
</feature>
<dbReference type="GO" id="GO:0009380">
    <property type="term" value="C:excinuclease repair complex"/>
    <property type="evidence" value="ECO:0007669"/>
    <property type="project" value="InterPro"/>
</dbReference>
<evidence type="ECO:0000313" key="12">
    <source>
        <dbReference type="Proteomes" id="UP000195897"/>
    </source>
</evidence>
<dbReference type="PANTHER" id="PTHR30562">
    <property type="entry name" value="UVRC/OXIDOREDUCTASE"/>
    <property type="match status" value="1"/>
</dbReference>
<dbReference type="InterPro" id="IPR001162">
    <property type="entry name" value="UvrC_RNase_H_dom"/>
</dbReference>
<dbReference type="InterPro" id="IPR004791">
    <property type="entry name" value="UvrC"/>
</dbReference>
<dbReference type="SMART" id="SM00465">
    <property type="entry name" value="GIYc"/>
    <property type="match status" value="1"/>
</dbReference>
<dbReference type="Pfam" id="PF08459">
    <property type="entry name" value="UvrC_RNaseH_dom"/>
    <property type="match status" value="1"/>
</dbReference>
<keyword evidence="6 7" id="KW-0742">SOS response</keyword>
<dbReference type="GO" id="GO:0003677">
    <property type="term" value="F:DNA binding"/>
    <property type="evidence" value="ECO:0007669"/>
    <property type="project" value="UniProtKB-UniRule"/>
</dbReference>
<comment type="subcellular location">
    <subcellularLocation>
        <location evidence="7">Cytoplasm</location>
    </subcellularLocation>
</comment>
<dbReference type="Gene3D" id="4.10.860.10">
    <property type="entry name" value="UVR domain"/>
    <property type="match status" value="1"/>
</dbReference>
<dbReference type="GO" id="GO:0009381">
    <property type="term" value="F:excinuclease ABC activity"/>
    <property type="evidence" value="ECO:0007669"/>
    <property type="project" value="UniProtKB-UniRule"/>
</dbReference>
<dbReference type="PROSITE" id="PS50165">
    <property type="entry name" value="UVRC"/>
    <property type="match status" value="1"/>
</dbReference>
<keyword evidence="4 7" id="KW-0267">Excision nuclease</keyword>
<comment type="similarity">
    <text evidence="7">Belongs to the UvrC family.</text>
</comment>
<dbReference type="PROSITE" id="PS50151">
    <property type="entry name" value="UVR"/>
    <property type="match status" value="1"/>
</dbReference>
<dbReference type="HAMAP" id="MF_00203">
    <property type="entry name" value="UvrC"/>
    <property type="match status" value="1"/>
</dbReference>
<dbReference type="InterPro" id="IPR036876">
    <property type="entry name" value="UVR_dom_sf"/>
</dbReference>
<evidence type="ECO:0000256" key="2">
    <source>
        <dbReference type="ARBA" id="ARBA00022763"/>
    </source>
</evidence>
<dbReference type="PANTHER" id="PTHR30562:SF1">
    <property type="entry name" value="UVRABC SYSTEM PROTEIN C"/>
    <property type="match status" value="1"/>
</dbReference>
<comment type="caution">
    <text evidence="11">The sequence shown here is derived from an EMBL/GenBank/DDBJ whole genome shotgun (WGS) entry which is preliminary data.</text>
</comment>
<gene>
    <name evidence="7" type="primary">uvrC</name>
    <name evidence="11" type="ORF">B5F17_12995</name>
</gene>
<dbReference type="Pfam" id="PF22920">
    <property type="entry name" value="UvrC_RNaseH"/>
    <property type="match status" value="1"/>
</dbReference>
<evidence type="ECO:0000256" key="7">
    <source>
        <dbReference type="HAMAP-Rule" id="MF_00203"/>
    </source>
</evidence>
<dbReference type="Pfam" id="PF01541">
    <property type="entry name" value="GIY-YIG"/>
    <property type="match status" value="1"/>
</dbReference>
<evidence type="ECO:0000256" key="5">
    <source>
        <dbReference type="ARBA" id="ARBA00023204"/>
    </source>
</evidence>
<evidence type="ECO:0000256" key="6">
    <source>
        <dbReference type="ARBA" id="ARBA00023236"/>
    </source>
</evidence>
<evidence type="ECO:0000256" key="3">
    <source>
        <dbReference type="ARBA" id="ARBA00022769"/>
    </source>
</evidence>
<dbReference type="Pfam" id="PF02151">
    <property type="entry name" value="UVR"/>
    <property type="match status" value="1"/>
</dbReference>
<dbReference type="AlphaFoldDB" id="A0A1Y4LBN0"/>
<dbReference type="FunFam" id="3.40.1440.10:FF:000001">
    <property type="entry name" value="UvrABC system protein C"/>
    <property type="match status" value="1"/>
</dbReference>
<evidence type="ECO:0000259" key="9">
    <source>
        <dbReference type="PROSITE" id="PS50164"/>
    </source>
</evidence>
<dbReference type="SUPFAM" id="SSF47781">
    <property type="entry name" value="RuvA domain 2-like"/>
    <property type="match status" value="1"/>
</dbReference>
<feature type="domain" description="UvrC family homology region profile" evidence="10">
    <location>
        <begin position="260"/>
        <end position="487"/>
    </location>
</feature>
<evidence type="ECO:0000256" key="4">
    <source>
        <dbReference type="ARBA" id="ARBA00022881"/>
    </source>
</evidence>
<dbReference type="GO" id="GO:0009432">
    <property type="term" value="P:SOS response"/>
    <property type="evidence" value="ECO:0007669"/>
    <property type="project" value="UniProtKB-UniRule"/>
</dbReference>
<evidence type="ECO:0000256" key="1">
    <source>
        <dbReference type="ARBA" id="ARBA00022490"/>
    </source>
</evidence>
<dbReference type="Gene3D" id="3.40.1440.10">
    <property type="entry name" value="GIY-YIG endonuclease"/>
    <property type="match status" value="1"/>
</dbReference>
<dbReference type="NCBIfam" id="TIGR00194">
    <property type="entry name" value="uvrC"/>
    <property type="match status" value="1"/>
</dbReference>
<evidence type="ECO:0000259" key="10">
    <source>
        <dbReference type="PROSITE" id="PS50165"/>
    </source>
</evidence>
<dbReference type="InterPro" id="IPR035901">
    <property type="entry name" value="GIY-YIG_endonuc_sf"/>
</dbReference>
<comment type="function">
    <text evidence="7">The UvrABC repair system catalyzes the recognition and processing of DNA lesions. UvrC both incises the 5' and 3' sides of the lesion. The N-terminal half is responsible for the 3' incision and the C-terminal half is responsible for the 5' incision.</text>
</comment>
<dbReference type="Pfam" id="PF14520">
    <property type="entry name" value="HHH_5"/>
    <property type="match status" value="1"/>
</dbReference>
<dbReference type="InterPro" id="IPR050066">
    <property type="entry name" value="UvrABC_protein_C"/>
</dbReference>
<dbReference type="Proteomes" id="UP000195897">
    <property type="component" value="Unassembled WGS sequence"/>
</dbReference>
<proteinExistence type="inferred from homology"/>
<keyword evidence="3 7" id="KW-0228">DNA excision</keyword>
<dbReference type="InterPro" id="IPR000305">
    <property type="entry name" value="GIY-YIG_endonuc"/>
</dbReference>
<feature type="domain" description="UVR" evidence="8">
    <location>
        <begin position="208"/>
        <end position="243"/>
    </location>
</feature>
<reference evidence="12" key="1">
    <citation type="submission" date="2017-04" db="EMBL/GenBank/DDBJ databases">
        <title>Function of individual gut microbiota members based on whole genome sequencing of pure cultures obtained from chicken caecum.</title>
        <authorList>
            <person name="Medvecky M."/>
            <person name="Cejkova D."/>
            <person name="Polansky O."/>
            <person name="Karasova D."/>
            <person name="Kubasova T."/>
            <person name="Cizek A."/>
            <person name="Rychlik I."/>
        </authorList>
    </citation>
    <scope>NUCLEOTIDE SEQUENCE [LARGE SCALE GENOMIC DNA]</scope>
    <source>
        <strain evidence="12">An180</strain>
    </source>
</reference>
<dbReference type="CDD" id="cd10434">
    <property type="entry name" value="GIY-YIG_UvrC_Cho"/>
    <property type="match status" value="1"/>
</dbReference>
<organism evidence="11 12">
    <name type="scientific">Butyricicoccus pullicaecorum</name>
    <dbReference type="NCBI Taxonomy" id="501571"/>
    <lineage>
        <taxon>Bacteria</taxon>
        <taxon>Bacillati</taxon>
        <taxon>Bacillota</taxon>
        <taxon>Clostridia</taxon>
        <taxon>Eubacteriales</taxon>
        <taxon>Butyricicoccaceae</taxon>
        <taxon>Butyricicoccus</taxon>
    </lineage>
</organism>
<keyword evidence="2 7" id="KW-0227">DNA damage</keyword>
<dbReference type="RefSeq" id="WP_087374467.1">
    <property type="nucleotide sequence ID" value="NZ_NFKK01000022.1"/>
</dbReference>
<protein>
    <recommendedName>
        <fullName evidence="7">UvrABC system protein C</fullName>
        <shortName evidence="7">Protein UvrC</shortName>
    </recommendedName>
    <alternativeName>
        <fullName evidence="7">Excinuclease ABC subunit C</fullName>
    </alternativeName>
</protein>
<dbReference type="GO" id="GO:0006289">
    <property type="term" value="P:nucleotide-excision repair"/>
    <property type="evidence" value="ECO:0007669"/>
    <property type="project" value="UniProtKB-UniRule"/>
</dbReference>
<evidence type="ECO:0000259" key="8">
    <source>
        <dbReference type="PROSITE" id="PS50151"/>
    </source>
</evidence>
<sequence length="614" mass="69112">MSERFEELKAKVLSLPFEPGVYIMKNRDGQVIYVGKAKALKNRVSQYFQSDSRHSPKTIRMVSNIWDFDIIVTETEFEALVLENQMIKKYQPKYNILLKDDKGYPFIKVTTSKPYPSFSIVPKPGHDADRYFGPYTSRRAAYHAIDTINETLKLKTCRRVFPRDIGKDRPCLNLHLGRCIAPCTGQVSAEEYAARVQEGISLLEGNDKALLADLTARMEQAAEDLRFEQAATLRDRIRAVRALGEKQKVVAGAFAELDAVAYVQGQTRGCVVVLHYLAGDLHDKEFTLLDGVTAADAGEALGAFLKQYYALRGAVPRTVLLSSPIDESEAVGEFLSSIAERKVELAVPQRGRRHDIIRLAEKNAREEILRVETSQERRVKSLELLGQMTGMDELPHILEAYDISNFAGQDTVGSMVVFEDAKPARSRYRKFRIETAAQGQDDYASMTEMLTRRLQRWKDGDEKFTPLPSAFLIDGGLGHVRTAQRVLDQFGVTTPCFGMVKDDHHRTRGLVAPDGREFGISTVPAVFALIGRIQEEVHRFAITYNRALGAKKVRGSSLDQIEGVGEKRRNDLLKHFGTIENIRAASVDELARVVPRTVAENVHDYYEKRAKKEK</sequence>
<accession>A0A1Y4LBN0</accession>
<keyword evidence="1 7" id="KW-0963">Cytoplasm</keyword>
<dbReference type="InterPro" id="IPR047296">
    <property type="entry name" value="GIY-YIG_UvrC_Cho"/>
</dbReference>
<dbReference type="Gene3D" id="1.10.150.20">
    <property type="entry name" value="5' to 3' exonuclease, C-terminal subdomain"/>
    <property type="match status" value="1"/>
</dbReference>
<dbReference type="Gene3D" id="3.30.420.340">
    <property type="entry name" value="UvrC, RNAse H endonuclease domain"/>
    <property type="match status" value="1"/>
</dbReference>
<dbReference type="InterPro" id="IPR001943">
    <property type="entry name" value="UVR_dom"/>
</dbReference>
<dbReference type="PROSITE" id="PS50164">
    <property type="entry name" value="GIY_YIG"/>
    <property type="match status" value="1"/>
</dbReference>